<evidence type="ECO:0000313" key="3">
    <source>
        <dbReference type="Proteomes" id="UP000502611"/>
    </source>
</evidence>
<dbReference type="AlphaFoldDB" id="A0A6M4G936"/>
<feature type="compositionally biased region" description="Basic and acidic residues" evidence="1">
    <location>
        <begin position="501"/>
        <end position="511"/>
    </location>
</feature>
<dbReference type="RefSeq" id="WP_169861731.1">
    <property type="nucleotide sequence ID" value="NZ_CP053021.1"/>
</dbReference>
<reference evidence="2 3" key="1">
    <citation type="submission" date="2020-04" db="EMBL/GenBank/DDBJ databases">
        <title>The Whole Genome Analysis of High salt-tolerant Sphingobium yanoikuyae YC-XJ2 with Aryl organophosphorus flame retardants (aryl-OPFRs)-degrading capacity and characteristics of Related phosphotriesterase.</title>
        <authorList>
            <person name="Li X."/>
        </authorList>
    </citation>
    <scope>NUCLEOTIDE SEQUENCE [LARGE SCALE GENOMIC DNA]</scope>
    <source>
        <strain evidence="2 3">YC-XJ2</strain>
    </source>
</reference>
<dbReference type="Proteomes" id="UP000502611">
    <property type="component" value="Chromosome"/>
</dbReference>
<evidence type="ECO:0000256" key="1">
    <source>
        <dbReference type="SAM" id="MobiDB-lite"/>
    </source>
</evidence>
<proteinExistence type="predicted"/>
<sequence>MSGEIVEELAEALADALQEVVGEVHRVVDDVARHLLDLRDHRPEGGRGNAEQFQQPLDDELDGIVDEAFDGVHDAPDEAARLLAQFSDLGAHLVHCLRRALAQILVECVAGLVDFLPQLVELGVEAGLFLGRPLLERGGQGVEDDRDLVARLLDARLARLDDRVDFGRDFAQFLDDAVGEVLLRPVIALGRPVGQAGEIVRDRGERAFMALLDLIGDALEVRFESSGEVGLRRLPLVHGVGNKVFEKALHILLGAGEGGAGLRPRLFAHLRFGADHRGLALHRLFENAARIFTLIETIVNGLADIIAGNVAGFANAVEKGLAMLVAPVLGFIADYLGFGDLPKAVAKQIKSFQKWILGIIEKAFDWLIEKGKALLAALGIGGKKDKDKKDDDKKDFDGKIGEVAHWAGPHENHEMWIAETTGGVEVMMASGQKGPVRAKLTKYENKAINLSKGPGSKEDIEDRQKRASDAIKSARQKLDATEQAAKATKATKATKAAIAKNDAKPDDVKAKDQQTEDWQEKLWPELQIIEIAIDDIPMPETKIHGGSGQATTVTARPLSKDGSSGSKPRGKLRGWPLVAGRNPQWVAAHLLSEKLHGPGDPWNTTPMRTGDNTRMPIRFAMAMDEERDLRGAFTDLGTFTARMTAFYKTKGGNPDDKLSEGVAAVLLLITEKKAKWPK</sequence>
<feature type="compositionally biased region" description="Low complexity" evidence="1">
    <location>
        <begin position="481"/>
        <end position="500"/>
    </location>
</feature>
<protein>
    <submittedName>
        <fullName evidence="2">Uncharacterized protein</fullName>
    </submittedName>
</protein>
<dbReference type="EMBL" id="CP053021">
    <property type="protein sequence ID" value="QJR03659.1"/>
    <property type="molecule type" value="Genomic_DNA"/>
</dbReference>
<feature type="region of interest" description="Disordered" evidence="1">
    <location>
        <begin position="474"/>
        <end position="511"/>
    </location>
</feature>
<gene>
    <name evidence="2" type="ORF">HH800_16600</name>
</gene>
<accession>A0A6M4G936</accession>
<organism evidence="2 3">
    <name type="scientific">Sphingobium yanoikuyae</name>
    <name type="common">Sphingomonas yanoikuyae</name>
    <dbReference type="NCBI Taxonomy" id="13690"/>
    <lineage>
        <taxon>Bacteria</taxon>
        <taxon>Pseudomonadati</taxon>
        <taxon>Pseudomonadota</taxon>
        <taxon>Alphaproteobacteria</taxon>
        <taxon>Sphingomonadales</taxon>
        <taxon>Sphingomonadaceae</taxon>
        <taxon>Sphingobium</taxon>
    </lineage>
</organism>
<name>A0A6M4G936_SPHYA</name>
<feature type="region of interest" description="Disordered" evidence="1">
    <location>
        <begin position="544"/>
        <end position="576"/>
    </location>
</feature>
<evidence type="ECO:0000313" key="2">
    <source>
        <dbReference type="EMBL" id="QJR03659.1"/>
    </source>
</evidence>